<dbReference type="InterPro" id="IPR029063">
    <property type="entry name" value="SAM-dependent_MTases_sf"/>
</dbReference>
<keyword evidence="4" id="KW-1185">Reference proteome</keyword>
<dbReference type="Pfam" id="PF04072">
    <property type="entry name" value="LCM"/>
    <property type="match status" value="1"/>
</dbReference>
<evidence type="ECO:0000256" key="2">
    <source>
        <dbReference type="ARBA" id="ARBA00022679"/>
    </source>
</evidence>
<dbReference type="Proteomes" id="UP000603904">
    <property type="component" value="Unassembled WGS sequence"/>
</dbReference>
<dbReference type="InterPro" id="IPR007213">
    <property type="entry name" value="Ppm1/Ppm2/Tcmp"/>
</dbReference>
<reference evidence="3 4" key="1">
    <citation type="submission" date="2021-01" db="EMBL/GenBank/DDBJ databases">
        <title>Whole genome shotgun sequence of Microbispora corallina NBRC 16416.</title>
        <authorList>
            <person name="Komaki H."/>
            <person name="Tamura T."/>
        </authorList>
    </citation>
    <scope>NUCLEOTIDE SEQUENCE [LARGE SCALE GENOMIC DNA]</scope>
    <source>
        <strain evidence="3 4">NBRC 16416</strain>
    </source>
</reference>
<dbReference type="SUPFAM" id="SSF53335">
    <property type="entry name" value="S-adenosyl-L-methionine-dependent methyltransferases"/>
    <property type="match status" value="1"/>
</dbReference>
<keyword evidence="2" id="KW-0808">Transferase</keyword>
<dbReference type="PIRSF" id="PIRSF028177">
    <property type="entry name" value="Polyketide_synth_Omtfrase_TcmP"/>
    <property type="match status" value="1"/>
</dbReference>
<proteinExistence type="predicted"/>
<keyword evidence="1" id="KW-0489">Methyltransferase</keyword>
<comment type="caution">
    <text evidence="3">The sequence shown here is derived from an EMBL/GenBank/DDBJ whole genome shotgun (WGS) entry which is preliminary data.</text>
</comment>
<protein>
    <submittedName>
        <fullName evidence="3">O-methyltransferase</fullName>
    </submittedName>
</protein>
<sequence>MEKIPVTFTGVRVTALLELYLRWLDSRDRHPILGDETAQQAIDRLDFDFGQFRPLSVGRFAVGVRSRTMDDWIRAFLARTPGAVVLDIGSGFDSRVRRVNPADGHHWYDVDFPDIVEIADRLYGPWPGHTYVGASVTEPGWLDAIPRDRPAIVVADGLLNFLPEHDVRQVLSRIVEHFPSGEIAFNITSPVVRKQRERRPVPLFTKFGIVEQWFPGDPRDVERFHPRLRLAEVGSLGDATLLRRSPLYYRLLTVLIGLVPAWRNAGWIPRYRF</sequence>
<evidence type="ECO:0000256" key="1">
    <source>
        <dbReference type="ARBA" id="ARBA00022603"/>
    </source>
</evidence>
<dbReference type="RefSeq" id="WP_204060235.1">
    <property type="nucleotide sequence ID" value="NZ_BAAAGP010000029.1"/>
</dbReference>
<gene>
    <name evidence="3" type="ORF">Mco01_60790</name>
</gene>
<accession>A0ABQ4G7Q1</accession>
<dbReference type="InterPro" id="IPR016874">
    <property type="entry name" value="TcmP-like"/>
</dbReference>
<evidence type="ECO:0000313" key="4">
    <source>
        <dbReference type="Proteomes" id="UP000603904"/>
    </source>
</evidence>
<dbReference type="Gene3D" id="3.40.50.150">
    <property type="entry name" value="Vaccinia Virus protein VP39"/>
    <property type="match status" value="1"/>
</dbReference>
<organism evidence="3 4">
    <name type="scientific">Microbispora corallina</name>
    <dbReference type="NCBI Taxonomy" id="83302"/>
    <lineage>
        <taxon>Bacteria</taxon>
        <taxon>Bacillati</taxon>
        <taxon>Actinomycetota</taxon>
        <taxon>Actinomycetes</taxon>
        <taxon>Streptosporangiales</taxon>
        <taxon>Streptosporangiaceae</taxon>
        <taxon>Microbispora</taxon>
    </lineage>
</organism>
<evidence type="ECO:0000313" key="3">
    <source>
        <dbReference type="EMBL" id="GIH43079.1"/>
    </source>
</evidence>
<dbReference type="PANTHER" id="PTHR43619">
    <property type="entry name" value="S-ADENOSYL-L-METHIONINE-DEPENDENT METHYLTRANSFERASE YKTD-RELATED"/>
    <property type="match status" value="1"/>
</dbReference>
<name>A0ABQ4G7Q1_9ACTN</name>
<dbReference type="EMBL" id="BOOC01000035">
    <property type="protein sequence ID" value="GIH43079.1"/>
    <property type="molecule type" value="Genomic_DNA"/>
</dbReference>
<dbReference type="PANTHER" id="PTHR43619:SF2">
    <property type="entry name" value="S-ADENOSYL-L-METHIONINE-DEPENDENT METHYLTRANSFERASES SUPERFAMILY PROTEIN"/>
    <property type="match status" value="1"/>
</dbReference>